<dbReference type="EMBL" id="CAKMRJ010003334">
    <property type="protein sequence ID" value="CAH1433709.1"/>
    <property type="molecule type" value="Genomic_DNA"/>
</dbReference>
<gene>
    <name evidence="1" type="ORF">LVIROSA_LOCUS20288</name>
</gene>
<comment type="caution">
    <text evidence="1">The sequence shown here is derived from an EMBL/GenBank/DDBJ whole genome shotgun (WGS) entry which is preliminary data.</text>
</comment>
<reference evidence="1 2" key="1">
    <citation type="submission" date="2022-01" db="EMBL/GenBank/DDBJ databases">
        <authorList>
            <person name="Xiong W."/>
            <person name="Schranz E."/>
        </authorList>
    </citation>
    <scope>NUCLEOTIDE SEQUENCE [LARGE SCALE GENOMIC DNA]</scope>
</reference>
<proteinExistence type="predicted"/>
<organism evidence="1 2">
    <name type="scientific">Lactuca virosa</name>
    <dbReference type="NCBI Taxonomy" id="75947"/>
    <lineage>
        <taxon>Eukaryota</taxon>
        <taxon>Viridiplantae</taxon>
        <taxon>Streptophyta</taxon>
        <taxon>Embryophyta</taxon>
        <taxon>Tracheophyta</taxon>
        <taxon>Spermatophyta</taxon>
        <taxon>Magnoliopsida</taxon>
        <taxon>eudicotyledons</taxon>
        <taxon>Gunneridae</taxon>
        <taxon>Pentapetalae</taxon>
        <taxon>asterids</taxon>
        <taxon>campanulids</taxon>
        <taxon>Asterales</taxon>
        <taxon>Asteraceae</taxon>
        <taxon>Cichorioideae</taxon>
        <taxon>Cichorieae</taxon>
        <taxon>Lactucinae</taxon>
        <taxon>Lactuca</taxon>
    </lineage>
</organism>
<evidence type="ECO:0000313" key="2">
    <source>
        <dbReference type="Proteomes" id="UP001157418"/>
    </source>
</evidence>
<sequence>MPPSPTAYRFQLRQLIVSNSELDINNKFDINLSFPTSKYSLIPPHVPISGLISLQAVLNTNRELHDAITEEEVEGLKGKLSSKLAANSPNIQPNWQYWFDVTLAGVWFVRIQQNWNSTSFHSCSDENFCWNGII</sequence>
<evidence type="ECO:0000313" key="1">
    <source>
        <dbReference type="EMBL" id="CAH1433709.1"/>
    </source>
</evidence>
<name>A0AAU9N6J7_9ASTR</name>
<keyword evidence="2" id="KW-1185">Reference proteome</keyword>
<protein>
    <submittedName>
        <fullName evidence="1">Uncharacterized protein</fullName>
    </submittedName>
</protein>
<accession>A0AAU9N6J7</accession>
<dbReference type="Proteomes" id="UP001157418">
    <property type="component" value="Unassembled WGS sequence"/>
</dbReference>
<dbReference type="AlphaFoldDB" id="A0AAU9N6J7"/>